<dbReference type="FunFam" id="1.10.400.10:FF:000007">
    <property type="entry name" value="Guanine nucleotide-binding protein subunit alpha"/>
    <property type="match status" value="1"/>
</dbReference>
<dbReference type="GO" id="GO:0046872">
    <property type="term" value="F:metal ion binding"/>
    <property type="evidence" value="ECO:0007669"/>
    <property type="project" value="UniProtKB-KW"/>
</dbReference>
<evidence type="ECO:0000256" key="13">
    <source>
        <dbReference type="PIRSR" id="PIRSR601019-1"/>
    </source>
</evidence>
<dbReference type="GO" id="GO:0010255">
    <property type="term" value="P:glucose mediated signaling pathway"/>
    <property type="evidence" value="ECO:0007669"/>
    <property type="project" value="UniProtKB-ARBA"/>
</dbReference>
<evidence type="ECO:0000256" key="6">
    <source>
        <dbReference type="ARBA" id="ARBA00022801"/>
    </source>
</evidence>
<reference evidence="16 17" key="1">
    <citation type="submission" date="2014-04" db="EMBL/GenBank/DDBJ databases">
        <title>Evolutionary Origins and Diversification of the Mycorrhizal Mutualists.</title>
        <authorList>
            <consortium name="DOE Joint Genome Institute"/>
            <consortium name="Mycorrhizal Genomics Consortium"/>
            <person name="Kohler A."/>
            <person name="Kuo A."/>
            <person name="Nagy L.G."/>
            <person name="Floudas D."/>
            <person name="Copeland A."/>
            <person name="Barry K.W."/>
            <person name="Cichocki N."/>
            <person name="Veneault-Fourrey C."/>
            <person name="LaButti K."/>
            <person name="Lindquist E.A."/>
            <person name="Lipzen A."/>
            <person name="Lundell T."/>
            <person name="Morin E."/>
            <person name="Murat C."/>
            <person name="Riley R."/>
            <person name="Ohm R."/>
            <person name="Sun H."/>
            <person name="Tunlid A."/>
            <person name="Henrissat B."/>
            <person name="Grigoriev I.V."/>
            <person name="Hibbett D.S."/>
            <person name="Martin F."/>
        </authorList>
    </citation>
    <scope>NUCLEOTIDE SEQUENCE [LARGE SCALE GENOMIC DNA]</scope>
    <source>
        <strain evidence="16 17">FD-317 M1</strain>
    </source>
</reference>
<feature type="binding site" evidence="14">
    <location>
        <position position="183"/>
    </location>
    <ligand>
        <name>Mg(2+)</name>
        <dbReference type="ChEBI" id="CHEBI:18420"/>
    </ligand>
</feature>
<keyword evidence="3" id="KW-0519">Myristate</keyword>
<dbReference type="HOGENOM" id="CLU_014184_6_0_1"/>
<comment type="cofactor">
    <cofactor evidence="1">
        <name>Mg(2+)</name>
        <dbReference type="ChEBI" id="CHEBI:18420"/>
    </cofactor>
</comment>
<dbReference type="Proteomes" id="UP000053593">
    <property type="component" value="Unassembled WGS sequence"/>
</dbReference>
<proteinExistence type="predicted"/>
<dbReference type="PROSITE" id="PS51882">
    <property type="entry name" value="G_ALPHA"/>
    <property type="match status" value="1"/>
</dbReference>
<feature type="binding site" evidence="13">
    <location>
        <position position="326"/>
    </location>
    <ligand>
        <name>GTP</name>
        <dbReference type="ChEBI" id="CHEBI:37565"/>
    </ligand>
</feature>
<evidence type="ECO:0000256" key="2">
    <source>
        <dbReference type="ARBA" id="ARBA00011356"/>
    </source>
</evidence>
<comment type="subunit">
    <text evidence="2">G proteins are composed of 3 units; alpha, beta and gamma. The alpha chain contains the guanine nucleotide binding site.</text>
</comment>
<dbReference type="OrthoDB" id="5817230at2759"/>
<evidence type="ECO:0000256" key="8">
    <source>
        <dbReference type="ARBA" id="ARBA00023134"/>
    </source>
</evidence>
<protein>
    <recommendedName>
        <fullName evidence="18">Guanine nucleotide-binding protein alpha-3 subunit</fullName>
    </recommendedName>
</protein>
<dbReference type="Gene3D" id="1.10.400.10">
    <property type="entry name" value="GI Alpha 1, domain 2-like"/>
    <property type="match status" value="1"/>
</dbReference>
<evidence type="ECO:0000256" key="14">
    <source>
        <dbReference type="PIRSR" id="PIRSR601019-2"/>
    </source>
</evidence>
<sequence>MGNLISQPSNEAKRRSDAIDKQIENDSKSFKRECRILILGSSEPRESFINGLKQASIKDGLSEEERAAYHSQISQNVLDSVRALIVAIRKFEMDISIESSAIADKVMNHRPDEARAFTLSPEIAYAIHQLWSDPISSKVLAERGSEFYLMDGAPHFLSQVLRIGSPDYLPTEADILRLRQNKSPGIEATRLTMGNLSLHIYDVVRQRGERRKWIHHFEIVTSVIFCVALTDYDQELLEVRNSNRLMETMILFEAVINSRWFLRTSIILILSEVDEFKKKLSKVPLERHFPEYTGGNDINKAAKYILWKFMQANRARLSIYPHLSRADDPTNIPLIFSAVKETIMHNARRT</sequence>
<dbReference type="PANTHER" id="PTHR10218:SF369">
    <property type="entry name" value="GUANINE NUCLEOTIDE-BINDING PROTEIN ALPHA-2 SUBUNIT"/>
    <property type="match status" value="1"/>
</dbReference>
<evidence type="ECO:0000313" key="17">
    <source>
        <dbReference type="Proteomes" id="UP000053593"/>
    </source>
</evidence>
<dbReference type="EMBL" id="KN834829">
    <property type="protein sequence ID" value="KIK53437.1"/>
    <property type="molecule type" value="Genomic_DNA"/>
</dbReference>
<keyword evidence="17" id="KW-1185">Reference proteome</keyword>
<evidence type="ECO:0000256" key="5">
    <source>
        <dbReference type="ARBA" id="ARBA00022741"/>
    </source>
</evidence>
<dbReference type="InterPro" id="IPR027417">
    <property type="entry name" value="P-loop_NTPase"/>
</dbReference>
<evidence type="ECO:0000256" key="4">
    <source>
        <dbReference type="ARBA" id="ARBA00022723"/>
    </source>
</evidence>
<dbReference type="SMART" id="SM00275">
    <property type="entry name" value="G_alpha"/>
    <property type="match status" value="1"/>
</dbReference>
<evidence type="ECO:0000256" key="7">
    <source>
        <dbReference type="ARBA" id="ARBA00022842"/>
    </source>
</evidence>
<dbReference type="GO" id="GO:0032502">
    <property type="term" value="P:developmental process"/>
    <property type="evidence" value="ECO:0007669"/>
    <property type="project" value="UniProtKB-ARBA"/>
</dbReference>
<evidence type="ECO:0000256" key="1">
    <source>
        <dbReference type="ARBA" id="ARBA00001946"/>
    </source>
</evidence>
<dbReference type="GO" id="GO:0001664">
    <property type="term" value="F:G protein-coupled receptor binding"/>
    <property type="evidence" value="ECO:0007669"/>
    <property type="project" value="TreeGrafter"/>
</dbReference>
<dbReference type="PANTHER" id="PTHR10218">
    <property type="entry name" value="GTP-BINDING PROTEIN ALPHA SUBUNIT"/>
    <property type="match status" value="1"/>
</dbReference>
<feature type="compositionally biased region" description="Polar residues" evidence="15">
    <location>
        <begin position="1"/>
        <end position="10"/>
    </location>
</feature>
<keyword evidence="10" id="KW-0807">Transducer</keyword>
<keyword evidence="8 13" id="KW-0342">GTP-binding</keyword>
<dbReference type="SUPFAM" id="SSF52540">
    <property type="entry name" value="P-loop containing nucleoside triphosphate hydrolases"/>
    <property type="match status" value="1"/>
</dbReference>
<evidence type="ECO:0000256" key="15">
    <source>
        <dbReference type="SAM" id="MobiDB-lite"/>
    </source>
</evidence>
<dbReference type="CDD" id="cd00066">
    <property type="entry name" value="G-alpha"/>
    <property type="match status" value="1"/>
</dbReference>
<feature type="non-terminal residue" evidence="16">
    <location>
        <position position="350"/>
    </location>
</feature>
<dbReference type="GO" id="GO:0031683">
    <property type="term" value="F:G-protein beta/gamma-subunit complex binding"/>
    <property type="evidence" value="ECO:0007669"/>
    <property type="project" value="InterPro"/>
</dbReference>
<gene>
    <name evidence="16" type="ORF">GYMLUDRAFT_265032</name>
</gene>
<evidence type="ECO:0000256" key="11">
    <source>
        <dbReference type="ARBA" id="ARBA00023288"/>
    </source>
</evidence>
<dbReference type="InterPro" id="IPR001019">
    <property type="entry name" value="Gprotein_alpha_su"/>
</dbReference>
<feature type="region of interest" description="Disordered" evidence="15">
    <location>
        <begin position="1"/>
        <end position="20"/>
    </location>
</feature>
<dbReference type="Pfam" id="PF00503">
    <property type="entry name" value="G-alpha"/>
    <property type="match status" value="1"/>
</dbReference>
<organism evidence="16 17">
    <name type="scientific">Collybiopsis luxurians FD-317 M1</name>
    <dbReference type="NCBI Taxonomy" id="944289"/>
    <lineage>
        <taxon>Eukaryota</taxon>
        <taxon>Fungi</taxon>
        <taxon>Dikarya</taxon>
        <taxon>Basidiomycota</taxon>
        <taxon>Agaricomycotina</taxon>
        <taxon>Agaricomycetes</taxon>
        <taxon>Agaricomycetidae</taxon>
        <taxon>Agaricales</taxon>
        <taxon>Marasmiineae</taxon>
        <taxon>Omphalotaceae</taxon>
        <taxon>Collybiopsis</taxon>
        <taxon>Collybiopsis luxurians</taxon>
    </lineage>
</organism>
<evidence type="ECO:0000256" key="3">
    <source>
        <dbReference type="ARBA" id="ARBA00022707"/>
    </source>
</evidence>
<keyword evidence="4 14" id="KW-0479">Metal-binding</keyword>
<keyword evidence="11" id="KW-0449">Lipoprotein</keyword>
<dbReference type="InterPro" id="IPR011025">
    <property type="entry name" value="GproteinA_insert"/>
</dbReference>
<name>A0A0D0C6I7_9AGAR</name>
<dbReference type="PRINTS" id="PR00318">
    <property type="entry name" value="GPROTEINA"/>
</dbReference>
<accession>A0A0D0C6I7</accession>
<dbReference type="SUPFAM" id="SSF47895">
    <property type="entry name" value="Transducin (alpha subunit), insertion domain"/>
    <property type="match status" value="1"/>
</dbReference>
<dbReference type="Gene3D" id="3.40.50.300">
    <property type="entry name" value="P-loop containing nucleotide triphosphate hydrolases"/>
    <property type="match status" value="1"/>
</dbReference>
<dbReference type="GO" id="GO:0003924">
    <property type="term" value="F:GTPase activity"/>
    <property type="evidence" value="ECO:0007669"/>
    <property type="project" value="InterPro"/>
</dbReference>
<evidence type="ECO:0000256" key="12">
    <source>
        <dbReference type="ARBA" id="ARBA00055018"/>
    </source>
</evidence>
<feature type="binding site" evidence="14">
    <location>
        <position position="47"/>
    </location>
    <ligand>
        <name>Mg(2+)</name>
        <dbReference type="ChEBI" id="CHEBI:18420"/>
    </ligand>
</feature>
<evidence type="ECO:0000256" key="10">
    <source>
        <dbReference type="ARBA" id="ARBA00023224"/>
    </source>
</evidence>
<comment type="function">
    <text evidence="12">Guanine nucleotide-binding proteins (G proteins) are involved as modulators or transducers in various transmembrane signaling systems. Involved in the mating pathway.</text>
</comment>
<feature type="compositionally biased region" description="Basic and acidic residues" evidence="15">
    <location>
        <begin position="11"/>
        <end position="20"/>
    </location>
</feature>
<dbReference type="GO" id="GO:0005525">
    <property type="term" value="F:GTP binding"/>
    <property type="evidence" value="ECO:0007669"/>
    <property type="project" value="UniProtKB-KW"/>
</dbReference>
<dbReference type="GO" id="GO:0007189">
    <property type="term" value="P:adenylate cyclase-activating G protein-coupled receptor signaling pathway"/>
    <property type="evidence" value="ECO:0007669"/>
    <property type="project" value="TreeGrafter"/>
</dbReference>
<dbReference type="GO" id="GO:0005834">
    <property type="term" value="C:heterotrimeric G-protein complex"/>
    <property type="evidence" value="ECO:0007669"/>
    <property type="project" value="TreeGrafter"/>
</dbReference>
<keyword evidence="6" id="KW-0378">Hydrolase</keyword>
<dbReference type="GO" id="GO:0005737">
    <property type="term" value="C:cytoplasm"/>
    <property type="evidence" value="ECO:0007669"/>
    <property type="project" value="TreeGrafter"/>
</dbReference>
<dbReference type="AlphaFoldDB" id="A0A0D0C6I7"/>
<feature type="binding site" evidence="13">
    <location>
        <begin position="202"/>
        <end position="206"/>
    </location>
    <ligand>
        <name>GTP</name>
        <dbReference type="ChEBI" id="CHEBI:37565"/>
    </ligand>
</feature>
<keyword evidence="5 13" id="KW-0547">Nucleotide-binding</keyword>
<keyword evidence="7 14" id="KW-0460">Magnesium</keyword>
<evidence type="ECO:0008006" key="18">
    <source>
        <dbReference type="Google" id="ProtNLM"/>
    </source>
</evidence>
<keyword evidence="9" id="KW-0564">Palmitate</keyword>
<dbReference type="FunFam" id="3.40.50.300:FF:000181">
    <property type="entry name" value="Guanine nucleotide-binding protein subunit alpha"/>
    <property type="match status" value="1"/>
</dbReference>
<evidence type="ECO:0000256" key="9">
    <source>
        <dbReference type="ARBA" id="ARBA00023139"/>
    </source>
</evidence>
<evidence type="ECO:0000313" key="16">
    <source>
        <dbReference type="EMBL" id="KIK53437.1"/>
    </source>
</evidence>